<keyword evidence="2" id="KW-0472">Membrane</keyword>
<dbReference type="AlphaFoldDB" id="R7VB87"/>
<dbReference type="PROSITE" id="PS50850">
    <property type="entry name" value="MFS"/>
    <property type="match status" value="1"/>
</dbReference>
<dbReference type="GO" id="GO:0008028">
    <property type="term" value="F:monocarboxylic acid transmembrane transporter activity"/>
    <property type="evidence" value="ECO:0007669"/>
    <property type="project" value="TreeGrafter"/>
</dbReference>
<dbReference type="OMA" id="RWHIPFL"/>
<name>R7VB87_CAPTE</name>
<feature type="transmembrane region" description="Helical" evidence="2">
    <location>
        <begin position="411"/>
        <end position="432"/>
    </location>
</feature>
<evidence type="ECO:0000256" key="2">
    <source>
        <dbReference type="SAM" id="Phobius"/>
    </source>
</evidence>
<dbReference type="HOGENOM" id="CLU_554599_0_0_1"/>
<feature type="domain" description="Major facilitator superfamily (MFS) profile" evidence="3">
    <location>
        <begin position="66"/>
        <end position="468"/>
    </location>
</feature>
<dbReference type="InterPro" id="IPR050327">
    <property type="entry name" value="Proton-linked_MCT"/>
</dbReference>
<dbReference type="PANTHER" id="PTHR11360">
    <property type="entry name" value="MONOCARBOXYLATE TRANSPORTER"/>
    <property type="match status" value="1"/>
</dbReference>
<reference evidence="6" key="1">
    <citation type="submission" date="2012-12" db="EMBL/GenBank/DDBJ databases">
        <authorList>
            <person name="Hellsten U."/>
            <person name="Grimwood J."/>
            <person name="Chapman J.A."/>
            <person name="Shapiro H."/>
            <person name="Aerts A."/>
            <person name="Otillar R.P."/>
            <person name="Terry A.Y."/>
            <person name="Boore J.L."/>
            <person name="Simakov O."/>
            <person name="Marletaz F."/>
            <person name="Cho S.-J."/>
            <person name="Edsinger-Gonzales E."/>
            <person name="Havlak P."/>
            <person name="Kuo D.-H."/>
            <person name="Larsson T."/>
            <person name="Lv J."/>
            <person name="Arendt D."/>
            <person name="Savage R."/>
            <person name="Osoegawa K."/>
            <person name="de Jong P."/>
            <person name="Lindberg D.R."/>
            <person name="Seaver E.C."/>
            <person name="Weisblat D.A."/>
            <person name="Putnam N.H."/>
            <person name="Grigoriev I.V."/>
            <person name="Rokhsar D.S."/>
        </authorList>
    </citation>
    <scope>NUCLEOTIDE SEQUENCE</scope>
    <source>
        <strain evidence="6">I ESC-2004</strain>
    </source>
</reference>
<dbReference type="Proteomes" id="UP000014760">
    <property type="component" value="Unassembled WGS sequence"/>
</dbReference>
<reference evidence="5" key="3">
    <citation type="submission" date="2015-06" db="UniProtKB">
        <authorList>
            <consortium name="EnsemblMetazoa"/>
        </authorList>
    </citation>
    <scope>IDENTIFICATION</scope>
</reference>
<feature type="transmembrane region" description="Helical" evidence="2">
    <location>
        <begin position="103"/>
        <end position="124"/>
    </location>
</feature>
<protein>
    <recommendedName>
        <fullName evidence="3">Major facilitator superfamily (MFS) profile domain-containing protein</fullName>
    </recommendedName>
</protein>
<gene>
    <name evidence="4" type="ORF">CAPTEDRAFT_215746</name>
</gene>
<dbReference type="EnsemblMetazoa" id="CapteT215746">
    <property type="protein sequence ID" value="CapteP215746"/>
    <property type="gene ID" value="CapteG215746"/>
</dbReference>
<dbReference type="EMBL" id="KB293569">
    <property type="protein sequence ID" value="ELU15802.1"/>
    <property type="molecule type" value="Genomic_DNA"/>
</dbReference>
<dbReference type="InterPro" id="IPR036259">
    <property type="entry name" value="MFS_trans_sf"/>
</dbReference>
<dbReference type="InterPro" id="IPR011701">
    <property type="entry name" value="MFS"/>
</dbReference>
<evidence type="ECO:0000313" key="4">
    <source>
        <dbReference type="EMBL" id="ELU15802.1"/>
    </source>
</evidence>
<reference evidence="4 6" key="2">
    <citation type="journal article" date="2013" name="Nature">
        <title>Insights into bilaterian evolution from three spiralian genomes.</title>
        <authorList>
            <person name="Simakov O."/>
            <person name="Marletaz F."/>
            <person name="Cho S.J."/>
            <person name="Edsinger-Gonzales E."/>
            <person name="Havlak P."/>
            <person name="Hellsten U."/>
            <person name="Kuo D.H."/>
            <person name="Larsson T."/>
            <person name="Lv J."/>
            <person name="Arendt D."/>
            <person name="Savage R."/>
            <person name="Osoegawa K."/>
            <person name="de Jong P."/>
            <person name="Grimwood J."/>
            <person name="Chapman J.A."/>
            <person name="Shapiro H."/>
            <person name="Aerts A."/>
            <person name="Otillar R.P."/>
            <person name="Terry A.Y."/>
            <person name="Boore J.L."/>
            <person name="Grigoriev I.V."/>
            <person name="Lindberg D.R."/>
            <person name="Seaver E.C."/>
            <person name="Weisblat D.A."/>
            <person name="Putnam N.H."/>
            <person name="Rokhsar D.S."/>
        </authorList>
    </citation>
    <scope>NUCLEOTIDE SEQUENCE</scope>
    <source>
        <strain evidence="4 6">I ESC-2004</strain>
    </source>
</reference>
<dbReference type="OrthoDB" id="6084669at2759"/>
<sequence length="482" mass="52052">MGSPGERLPQHPVIHPRHHAIALQDLPDELRQSISSLGSAHVPLEDVQSLGKFPPFKQESTRSWAMLVICFTFQSLYGLAAFSPPVYYVTYVEYFQITKSVGAWVGSVYLFCCFMIGMVASTLIGHYGCRTSTFCGSLCLFAARAVSSYSPNIITIYVFQSVFSGFGAGTTFIGVNVILPKYFGKHRALASIFALSGMGVGMGIAPILITYLIKEFGWRGAVLIEAAVLAHMLPLSLTFVDPTPAPLKTSFPPESEKQEQCCASVVHFVKSSFNFSMLKDKLFAIYCLSNLMARVNSSTLVCHLPSYVVSEGYTLDEAAFVASISGGCCVAARFLASCMGLIPKVDHLVVYGVVMLLNSLSSVLFLLLPGLNGKSVAGALFGFAFGFDYPFVPVILVQIMGVELLARAMAIYNLISLATVLLVVPPIVGLVYDVTGSYSIPLLTGAAACSIGCFLSFAASYLLRKRLRNESNEISLHEKPAC</sequence>
<dbReference type="SUPFAM" id="SSF103473">
    <property type="entry name" value="MFS general substrate transporter"/>
    <property type="match status" value="1"/>
</dbReference>
<feature type="transmembrane region" description="Helical" evidence="2">
    <location>
        <begin position="156"/>
        <end position="179"/>
    </location>
</feature>
<feature type="transmembrane region" description="Helical" evidence="2">
    <location>
        <begin position="348"/>
        <end position="368"/>
    </location>
</feature>
<dbReference type="GO" id="GO:0016020">
    <property type="term" value="C:membrane"/>
    <property type="evidence" value="ECO:0007669"/>
    <property type="project" value="UniProtKB-SubCell"/>
</dbReference>
<feature type="transmembrane region" description="Helical" evidence="2">
    <location>
        <begin position="380"/>
        <end position="399"/>
    </location>
</feature>
<feature type="transmembrane region" description="Helical" evidence="2">
    <location>
        <begin position="64"/>
        <end position="83"/>
    </location>
</feature>
<keyword evidence="2" id="KW-0812">Transmembrane</keyword>
<evidence type="ECO:0000259" key="3">
    <source>
        <dbReference type="PROSITE" id="PS50850"/>
    </source>
</evidence>
<dbReference type="InterPro" id="IPR020846">
    <property type="entry name" value="MFS_dom"/>
</dbReference>
<comment type="subcellular location">
    <subcellularLocation>
        <location evidence="1">Membrane</location>
        <topology evidence="1">Multi-pass membrane protein</topology>
    </subcellularLocation>
</comment>
<feature type="transmembrane region" description="Helical" evidence="2">
    <location>
        <begin position="318"/>
        <end position="336"/>
    </location>
</feature>
<dbReference type="Gene3D" id="1.20.1250.20">
    <property type="entry name" value="MFS general substrate transporter like domains"/>
    <property type="match status" value="1"/>
</dbReference>
<organism evidence="4">
    <name type="scientific">Capitella teleta</name>
    <name type="common">Polychaete worm</name>
    <dbReference type="NCBI Taxonomy" id="283909"/>
    <lineage>
        <taxon>Eukaryota</taxon>
        <taxon>Metazoa</taxon>
        <taxon>Spiralia</taxon>
        <taxon>Lophotrochozoa</taxon>
        <taxon>Annelida</taxon>
        <taxon>Polychaeta</taxon>
        <taxon>Sedentaria</taxon>
        <taxon>Scolecida</taxon>
        <taxon>Capitellidae</taxon>
        <taxon>Capitella</taxon>
    </lineage>
</organism>
<dbReference type="Pfam" id="PF07690">
    <property type="entry name" value="MFS_1"/>
    <property type="match status" value="1"/>
</dbReference>
<proteinExistence type="predicted"/>
<accession>R7VB87</accession>
<dbReference type="PANTHER" id="PTHR11360:SF260">
    <property type="entry name" value="MFS DOMAIN-CONTAINING PROTEIN"/>
    <property type="match status" value="1"/>
</dbReference>
<keyword evidence="2" id="KW-1133">Transmembrane helix</keyword>
<feature type="transmembrane region" description="Helical" evidence="2">
    <location>
        <begin position="283"/>
        <end position="306"/>
    </location>
</feature>
<keyword evidence="6" id="KW-1185">Reference proteome</keyword>
<feature type="transmembrane region" description="Helical" evidence="2">
    <location>
        <begin position="438"/>
        <end position="463"/>
    </location>
</feature>
<feature type="transmembrane region" description="Helical" evidence="2">
    <location>
        <begin position="191"/>
        <end position="213"/>
    </location>
</feature>
<evidence type="ECO:0000256" key="1">
    <source>
        <dbReference type="ARBA" id="ARBA00004141"/>
    </source>
</evidence>
<evidence type="ECO:0000313" key="6">
    <source>
        <dbReference type="Proteomes" id="UP000014760"/>
    </source>
</evidence>
<dbReference type="EMBL" id="AMQN01004457">
    <property type="status" value="NOT_ANNOTATED_CDS"/>
    <property type="molecule type" value="Genomic_DNA"/>
</dbReference>
<evidence type="ECO:0000313" key="5">
    <source>
        <dbReference type="EnsemblMetazoa" id="CapteP215746"/>
    </source>
</evidence>